<dbReference type="AlphaFoldDB" id="A0A060CA51"/>
<dbReference type="EMBL" id="KF126201">
    <property type="protein sequence ID" value="AIA93548.1"/>
    <property type="molecule type" value="Genomic_DNA"/>
</dbReference>
<proteinExistence type="predicted"/>
<name>A0A060CA51_9HYPH</name>
<evidence type="ECO:0000313" key="1">
    <source>
        <dbReference type="EMBL" id="AIA93548.1"/>
    </source>
</evidence>
<dbReference type="SUPFAM" id="SSF81296">
    <property type="entry name" value="E set domains"/>
    <property type="match status" value="1"/>
</dbReference>
<feature type="non-terminal residue" evidence="1">
    <location>
        <position position="1"/>
    </location>
</feature>
<dbReference type="InterPro" id="IPR014756">
    <property type="entry name" value="Ig_E-set"/>
</dbReference>
<accession>A0A060CA51</accession>
<organism evidence="1">
    <name type="scientific">uncultured Rhizobium sp</name>
    <dbReference type="NCBI Taxonomy" id="155567"/>
    <lineage>
        <taxon>Bacteria</taxon>
        <taxon>Pseudomonadati</taxon>
        <taxon>Pseudomonadota</taxon>
        <taxon>Alphaproteobacteria</taxon>
        <taxon>Hyphomicrobiales</taxon>
        <taxon>Rhizobiaceae</taxon>
        <taxon>Rhizobium/Agrobacterium group</taxon>
        <taxon>Rhizobium</taxon>
        <taxon>environmental samples</taxon>
    </lineage>
</organism>
<feature type="non-terminal residue" evidence="1">
    <location>
        <position position="98"/>
    </location>
</feature>
<protein>
    <submittedName>
        <fullName evidence="1">CAZy families CBM48|GH13 protein</fullName>
    </submittedName>
</protein>
<reference evidence="1" key="1">
    <citation type="journal article" date="2013" name="Environ. Microbiol.">
        <title>Seasonally variable intestinal metagenomes of the red palm weevil (Rhynchophorus ferrugineus).</title>
        <authorList>
            <person name="Jia S."/>
            <person name="Zhang X."/>
            <person name="Zhang G."/>
            <person name="Yin A."/>
            <person name="Zhang S."/>
            <person name="Li F."/>
            <person name="Wang L."/>
            <person name="Zhao D."/>
            <person name="Yun Q."/>
            <person name="Tala"/>
            <person name="Wang J."/>
            <person name="Sun G."/>
            <person name="Baabdullah M."/>
            <person name="Yu X."/>
            <person name="Hu S."/>
            <person name="Al-Mssallem I.S."/>
            <person name="Yu J."/>
        </authorList>
    </citation>
    <scope>NUCLEOTIDE SEQUENCE</scope>
</reference>
<sequence>ARHVLAKGNDGIHTGIVVEAGPGTRYGLRAHGRYKQAEGMLFDPSKLLVDPYALAIDRPYEYDARLAEVGADTGDLVPKAIVSASPCEVPRRAPSFRP</sequence>
<dbReference type="InterPro" id="IPR013783">
    <property type="entry name" value="Ig-like_fold"/>
</dbReference>
<dbReference type="Gene3D" id="2.60.40.10">
    <property type="entry name" value="Immunoglobulins"/>
    <property type="match status" value="1"/>
</dbReference>